<dbReference type="HAMAP" id="MF_00113">
    <property type="entry name" value="QueA"/>
    <property type="match status" value="1"/>
</dbReference>
<sequence>MPLKRFDYQLPSQLIGQRPVKPRDSARLLILNKKNGQIEHKKFYHIINYLKPGDVLVLNNSRVIPARLIGQKETGGKIEIFLLKKMSLRGSLSDCGNPMLEKNTWQCLIGGKIKVGEKILFPKNIKAKIIKKYDDQSWLVEFNASAKKLLASGQTPLPPYIKKMAKLADYQTVYAKTSGSVAAPTAGLHFTKRLINKLKKQGVIIEYITLHIGLGTFQPIKSRYIQDHKIHSEWATLNKKTADKLNQAKKSGRSIIAVGTTTLRTLEAFSDDRGKLKPQSGWLNIFIYPGYKFKFVKTLITNFHLPKSTLLVLVSALVGEKLIKKSYQAAIKKKYKFFSFGDAMFIR</sequence>
<evidence type="ECO:0000256" key="5">
    <source>
        <dbReference type="ARBA" id="ARBA00022679"/>
    </source>
</evidence>
<comment type="subunit">
    <text evidence="3 13">Monomer.</text>
</comment>
<comment type="catalytic activity">
    <reaction evidence="8 13">
        <text>7-aminomethyl-7-carbaguanosine(34) in tRNA + S-adenosyl-L-methionine = epoxyqueuosine(34) in tRNA + adenine + L-methionine + 2 H(+)</text>
        <dbReference type="Rhea" id="RHEA:32155"/>
        <dbReference type="Rhea" id="RHEA-COMP:10342"/>
        <dbReference type="Rhea" id="RHEA-COMP:18582"/>
        <dbReference type="ChEBI" id="CHEBI:15378"/>
        <dbReference type="ChEBI" id="CHEBI:16708"/>
        <dbReference type="ChEBI" id="CHEBI:57844"/>
        <dbReference type="ChEBI" id="CHEBI:59789"/>
        <dbReference type="ChEBI" id="CHEBI:82833"/>
        <dbReference type="ChEBI" id="CHEBI:194443"/>
        <dbReference type="EC" id="2.4.99.17"/>
    </reaction>
</comment>
<evidence type="ECO:0000256" key="13">
    <source>
        <dbReference type="HAMAP-Rule" id="MF_00113"/>
    </source>
</evidence>
<dbReference type="GO" id="GO:0005737">
    <property type="term" value="C:cytoplasm"/>
    <property type="evidence" value="ECO:0007669"/>
    <property type="project" value="UniProtKB-SubCell"/>
</dbReference>
<evidence type="ECO:0000313" key="15">
    <source>
        <dbReference type="Proteomes" id="UP000177376"/>
    </source>
</evidence>
<evidence type="ECO:0000256" key="1">
    <source>
        <dbReference type="ARBA" id="ARBA00004496"/>
    </source>
</evidence>
<dbReference type="PANTHER" id="PTHR30307:SF0">
    <property type="entry name" value="S-ADENOSYLMETHIONINE:TRNA RIBOSYLTRANSFERASE-ISOMERASE"/>
    <property type="match status" value="1"/>
</dbReference>
<dbReference type="Pfam" id="PF02547">
    <property type="entry name" value="Queuosine_synth"/>
    <property type="match status" value="1"/>
</dbReference>
<comment type="subcellular location">
    <subcellularLocation>
        <location evidence="1 13">Cytoplasm</location>
    </subcellularLocation>
</comment>
<dbReference type="InterPro" id="IPR042119">
    <property type="entry name" value="QueA_dom2"/>
</dbReference>
<evidence type="ECO:0000256" key="3">
    <source>
        <dbReference type="ARBA" id="ARBA00011245"/>
    </source>
</evidence>
<evidence type="ECO:0000313" key="14">
    <source>
        <dbReference type="EMBL" id="OGY53259.1"/>
    </source>
</evidence>
<dbReference type="NCBIfam" id="NF001140">
    <property type="entry name" value="PRK00147.1"/>
    <property type="match status" value="1"/>
</dbReference>
<dbReference type="EC" id="2.4.99.17" evidence="10 13"/>
<dbReference type="AlphaFoldDB" id="A0A1G1YLS1"/>
<dbReference type="InterPro" id="IPR003699">
    <property type="entry name" value="QueA"/>
</dbReference>
<comment type="function">
    <text evidence="13">Transfers and isomerizes the ribose moiety from AdoMet to the 7-aminomethyl group of 7-deazaguanine (preQ1-tRNA) to give epoxyqueuosine (oQ-tRNA).</text>
</comment>
<keyword evidence="7 13" id="KW-0671">Queuosine biosynthesis</keyword>
<evidence type="ECO:0000256" key="4">
    <source>
        <dbReference type="ARBA" id="ARBA00022490"/>
    </source>
</evidence>
<evidence type="ECO:0000256" key="12">
    <source>
        <dbReference type="ARBA" id="ARBA00076160"/>
    </source>
</evidence>
<protein>
    <recommendedName>
        <fullName evidence="11 13">S-adenosylmethionine:tRNA ribosyltransferase-isomerase</fullName>
        <ecNumber evidence="10 13">2.4.99.17</ecNumber>
    </recommendedName>
    <alternativeName>
        <fullName evidence="12 13">Queuosine biosynthesis protein QueA</fullName>
    </alternativeName>
</protein>
<comment type="pathway">
    <text evidence="2 13">tRNA modification; tRNA-queuosine biosynthesis.</text>
</comment>
<dbReference type="FunFam" id="3.40.1780.10:FF:000001">
    <property type="entry name" value="S-adenosylmethionine:tRNA ribosyltransferase-isomerase"/>
    <property type="match status" value="1"/>
</dbReference>
<dbReference type="InterPro" id="IPR042118">
    <property type="entry name" value="QueA_dom1"/>
</dbReference>
<keyword evidence="5 13" id="KW-0808">Transferase</keyword>
<dbReference type="GO" id="GO:0008616">
    <property type="term" value="P:tRNA queuosine(34) biosynthetic process"/>
    <property type="evidence" value="ECO:0007669"/>
    <property type="project" value="UniProtKB-UniRule"/>
</dbReference>
<dbReference type="Gene3D" id="2.40.10.240">
    <property type="entry name" value="QueA-like"/>
    <property type="match status" value="1"/>
</dbReference>
<evidence type="ECO:0000256" key="6">
    <source>
        <dbReference type="ARBA" id="ARBA00022691"/>
    </source>
</evidence>
<organism evidence="14 15">
    <name type="scientific">Candidatus Buchananbacteria bacterium RIFCSPLOWO2_01_FULL_39_33</name>
    <dbReference type="NCBI Taxonomy" id="1797543"/>
    <lineage>
        <taxon>Bacteria</taxon>
        <taxon>Candidatus Buchananiibacteriota</taxon>
    </lineage>
</organism>
<dbReference type="NCBIfam" id="TIGR00113">
    <property type="entry name" value="queA"/>
    <property type="match status" value="1"/>
</dbReference>
<evidence type="ECO:0000256" key="2">
    <source>
        <dbReference type="ARBA" id="ARBA00004691"/>
    </source>
</evidence>
<evidence type="ECO:0000256" key="11">
    <source>
        <dbReference type="ARBA" id="ARBA00069325"/>
    </source>
</evidence>
<dbReference type="Proteomes" id="UP000177376">
    <property type="component" value="Unassembled WGS sequence"/>
</dbReference>
<name>A0A1G1YLS1_9BACT</name>
<gene>
    <name evidence="13" type="primary">queA</name>
    <name evidence="14" type="ORF">A3A02_01025</name>
</gene>
<evidence type="ECO:0000256" key="9">
    <source>
        <dbReference type="ARBA" id="ARBA00061210"/>
    </source>
</evidence>
<dbReference type="PANTHER" id="PTHR30307">
    <property type="entry name" value="S-ADENOSYLMETHIONINE:TRNA RIBOSYLTRANSFERASE-ISOMERASE"/>
    <property type="match status" value="1"/>
</dbReference>
<dbReference type="Gene3D" id="3.40.1780.10">
    <property type="entry name" value="QueA-like"/>
    <property type="match status" value="1"/>
</dbReference>
<dbReference type="UniPathway" id="UPA00392"/>
<dbReference type="SUPFAM" id="SSF111337">
    <property type="entry name" value="QueA-like"/>
    <property type="match status" value="1"/>
</dbReference>
<keyword evidence="4 13" id="KW-0963">Cytoplasm</keyword>
<proteinExistence type="inferred from homology"/>
<evidence type="ECO:0000256" key="8">
    <source>
        <dbReference type="ARBA" id="ARBA00052751"/>
    </source>
</evidence>
<comment type="caution">
    <text evidence="14">The sequence shown here is derived from an EMBL/GenBank/DDBJ whole genome shotgun (WGS) entry which is preliminary data.</text>
</comment>
<keyword evidence="6 13" id="KW-0949">S-adenosyl-L-methionine</keyword>
<keyword evidence="14" id="KW-0413">Isomerase</keyword>
<accession>A0A1G1YLS1</accession>
<dbReference type="InterPro" id="IPR036100">
    <property type="entry name" value="QueA_sf"/>
</dbReference>
<reference evidence="14 15" key="1">
    <citation type="journal article" date="2016" name="Nat. Commun.">
        <title>Thousands of microbial genomes shed light on interconnected biogeochemical processes in an aquifer system.</title>
        <authorList>
            <person name="Anantharaman K."/>
            <person name="Brown C.T."/>
            <person name="Hug L.A."/>
            <person name="Sharon I."/>
            <person name="Castelle C.J."/>
            <person name="Probst A.J."/>
            <person name="Thomas B.C."/>
            <person name="Singh A."/>
            <person name="Wilkins M.J."/>
            <person name="Karaoz U."/>
            <person name="Brodie E.L."/>
            <person name="Williams K.H."/>
            <person name="Hubbard S.S."/>
            <person name="Banfield J.F."/>
        </authorList>
    </citation>
    <scope>NUCLEOTIDE SEQUENCE [LARGE SCALE GENOMIC DNA]</scope>
</reference>
<comment type="similarity">
    <text evidence="9 13">Belongs to the QueA family.</text>
</comment>
<evidence type="ECO:0000256" key="7">
    <source>
        <dbReference type="ARBA" id="ARBA00022785"/>
    </source>
</evidence>
<dbReference type="EMBL" id="MHIM01000002">
    <property type="protein sequence ID" value="OGY53259.1"/>
    <property type="molecule type" value="Genomic_DNA"/>
</dbReference>
<evidence type="ECO:0000256" key="10">
    <source>
        <dbReference type="ARBA" id="ARBA00066503"/>
    </source>
</evidence>
<dbReference type="GO" id="GO:0051075">
    <property type="term" value="F:S-adenosylmethionine:tRNA ribosyltransferase-isomerase activity"/>
    <property type="evidence" value="ECO:0007669"/>
    <property type="project" value="UniProtKB-EC"/>
</dbReference>